<dbReference type="EMBL" id="BK032574">
    <property type="protein sequence ID" value="DAF48802.1"/>
    <property type="molecule type" value="Genomic_DNA"/>
</dbReference>
<organism evidence="1">
    <name type="scientific">Myoviridae sp. ctfWc3</name>
    <dbReference type="NCBI Taxonomy" id="2827697"/>
    <lineage>
        <taxon>Viruses</taxon>
        <taxon>Duplodnaviria</taxon>
        <taxon>Heunggongvirae</taxon>
        <taxon>Uroviricota</taxon>
        <taxon>Caudoviricetes</taxon>
    </lineage>
</organism>
<protein>
    <submittedName>
        <fullName evidence="1">Tail completion protein</fullName>
    </submittedName>
</protein>
<reference evidence="1" key="1">
    <citation type="journal article" date="2021" name="Proc. Natl. Acad. Sci. U.S.A.">
        <title>A Catalog of Tens of Thousands of Viruses from Human Metagenomes Reveals Hidden Associations with Chronic Diseases.</title>
        <authorList>
            <person name="Tisza M.J."/>
            <person name="Buck C.B."/>
        </authorList>
    </citation>
    <scope>NUCLEOTIDE SEQUENCE</scope>
    <source>
        <strain evidence="1">CtfWc3</strain>
    </source>
</reference>
<evidence type="ECO:0000313" key="1">
    <source>
        <dbReference type="EMBL" id="DAF48802.1"/>
    </source>
</evidence>
<proteinExistence type="predicted"/>
<sequence length="120" mass="13676">MIYDVKELVYATLDSIPEISGHISPQYPDEMTEFPCVVYSTEHAAYFKDSNQEEQQTQWTFTIDIFGQGSLDDIQNEIIGKFEPMGFKYTAVDQNLNGISRIGITFRGIVDNGLLHVFEN</sequence>
<accession>A0A8S5SDN2</accession>
<name>A0A8S5SDN2_9CAUD</name>